<dbReference type="GeneID" id="41712601"/>
<dbReference type="GO" id="GO:0000271">
    <property type="term" value="P:polysaccharide biosynthetic process"/>
    <property type="evidence" value="ECO:0007669"/>
    <property type="project" value="InterPro"/>
</dbReference>
<dbReference type="AlphaFoldDB" id="A0A5C0XNG5"/>
<feature type="domain" description="UDP-glucose/GDP-mannose dehydrogenase N-terminal" evidence="6">
    <location>
        <begin position="6"/>
        <end position="52"/>
    </location>
</feature>
<organism evidence="7 8">
    <name type="scientific">Pyrococcus furiosus (strain ATCC 43587 / DSM 3638 / JCM 8422 / Vc1)</name>
    <dbReference type="NCBI Taxonomy" id="186497"/>
    <lineage>
        <taxon>Archaea</taxon>
        <taxon>Methanobacteriati</taxon>
        <taxon>Methanobacteriota</taxon>
        <taxon>Thermococci</taxon>
        <taxon>Thermococcales</taxon>
        <taxon>Thermococcaceae</taxon>
        <taxon>Pyrococcus</taxon>
    </lineage>
</organism>
<reference evidence="7 8" key="1">
    <citation type="submission" date="2017-08" db="EMBL/GenBank/DDBJ databases">
        <title>Resequencing and Reannotation of the genome of Pyrococcus furiosus type strain DSM3638.</title>
        <authorList>
            <person name="Reichelt R.M."/>
            <person name="Bunk B."/>
        </authorList>
    </citation>
    <scope>NUCLEOTIDE SEQUENCE [LARGE SCALE GENOMIC DNA]</scope>
    <source>
        <strain evidence="7 8">DSM 3638</strain>
    </source>
</reference>
<dbReference type="EC" id="1.1.1.336" evidence="2"/>
<evidence type="ECO:0000313" key="8">
    <source>
        <dbReference type="Proteomes" id="UP000324354"/>
    </source>
</evidence>
<evidence type="ECO:0000313" key="7">
    <source>
        <dbReference type="EMBL" id="QEK78477.1"/>
    </source>
</evidence>
<comment type="catalytic activity">
    <reaction evidence="5">
        <text>UDP-N-acetyl-alpha-D-mannosamine + 2 NAD(+) + H2O = UDP-N-acetyl-alpha-D-mannosaminouronate + 2 NADH + 3 H(+)</text>
        <dbReference type="Rhea" id="RHEA:25780"/>
        <dbReference type="ChEBI" id="CHEBI:15377"/>
        <dbReference type="ChEBI" id="CHEBI:15378"/>
        <dbReference type="ChEBI" id="CHEBI:57540"/>
        <dbReference type="ChEBI" id="CHEBI:57945"/>
        <dbReference type="ChEBI" id="CHEBI:68623"/>
        <dbReference type="ChEBI" id="CHEBI:70731"/>
        <dbReference type="EC" id="1.1.1.336"/>
    </reaction>
</comment>
<sequence>MTEEIKIAVVGLGKAGLPLAAVIADSGFEVIGVDTDERKCEMINNGINPIPEDVIFDPFELKIELK</sequence>
<dbReference type="InterPro" id="IPR036291">
    <property type="entry name" value="NAD(P)-bd_dom_sf"/>
</dbReference>
<dbReference type="PANTHER" id="PTHR43491:SF2">
    <property type="entry name" value="UDP-N-ACETYL-D-MANNOSAMINE DEHYDROGENASE"/>
    <property type="match status" value="1"/>
</dbReference>
<evidence type="ECO:0000256" key="5">
    <source>
        <dbReference type="ARBA" id="ARBA00049130"/>
    </source>
</evidence>
<dbReference type="PANTHER" id="PTHR43491">
    <property type="entry name" value="UDP-N-ACETYL-D-MANNOSAMINE DEHYDROGENASE"/>
    <property type="match status" value="1"/>
</dbReference>
<accession>A0A5C0XNG5</accession>
<dbReference type="RefSeq" id="WP_014835239.1">
    <property type="nucleotide sequence ID" value="NC_003413.1"/>
</dbReference>
<name>A0A5C0XNG5_PYRFU</name>
<evidence type="ECO:0000256" key="1">
    <source>
        <dbReference type="ARBA" id="ARBA00006601"/>
    </source>
</evidence>
<gene>
    <name evidence="7" type="ORF">PFDSM3638_03980</name>
</gene>
<evidence type="ECO:0000256" key="2">
    <source>
        <dbReference type="ARBA" id="ARBA00012935"/>
    </source>
</evidence>
<dbReference type="Gene3D" id="3.40.50.720">
    <property type="entry name" value="NAD(P)-binding Rossmann-like Domain"/>
    <property type="match status" value="1"/>
</dbReference>
<evidence type="ECO:0000259" key="6">
    <source>
        <dbReference type="Pfam" id="PF03721"/>
    </source>
</evidence>
<dbReference type="InterPro" id="IPR028359">
    <property type="entry name" value="UDP_ManNAc/GlcNAc_DH"/>
</dbReference>
<evidence type="ECO:0000256" key="3">
    <source>
        <dbReference type="ARBA" id="ARBA00016796"/>
    </source>
</evidence>
<dbReference type="InterPro" id="IPR001732">
    <property type="entry name" value="UDP-Glc/GDP-Man_DH_N"/>
</dbReference>
<dbReference type="GO" id="GO:0089714">
    <property type="term" value="F:UDP-N-acetyl-D-mannosamine dehydrogenase activity"/>
    <property type="evidence" value="ECO:0007669"/>
    <property type="project" value="UniProtKB-EC"/>
</dbReference>
<comment type="similarity">
    <text evidence="1">Belongs to the UDP-glucose/GDP-mannose dehydrogenase family.</text>
</comment>
<dbReference type="SUPFAM" id="SSF51735">
    <property type="entry name" value="NAD(P)-binding Rossmann-fold domains"/>
    <property type="match status" value="1"/>
</dbReference>
<dbReference type="Proteomes" id="UP000324354">
    <property type="component" value="Chromosome"/>
</dbReference>
<proteinExistence type="inferred from homology"/>
<dbReference type="GeneID" id="13301390"/>
<dbReference type="Pfam" id="PF03721">
    <property type="entry name" value="UDPG_MGDP_dh_N"/>
    <property type="match status" value="1"/>
</dbReference>
<protein>
    <recommendedName>
        <fullName evidence="3">UDP-N-acetyl-D-mannosamine dehydrogenase</fullName>
        <ecNumber evidence="2">1.1.1.336</ecNumber>
    </recommendedName>
    <alternativeName>
        <fullName evidence="4">UDP-ManNAc 6-dehydrogenase</fullName>
    </alternativeName>
</protein>
<dbReference type="EMBL" id="CP023154">
    <property type="protein sequence ID" value="QEK78477.1"/>
    <property type="molecule type" value="Genomic_DNA"/>
</dbReference>
<dbReference type="GO" id="GO:0051287">
    <property type="term" value="F:NAD binding"/>
    <property type="evidence" value="ECO:0007669"/>
    <property type="project" value="InterPro"/>
</dbReference>
<evidence type="ECO:0000256" key="4">
    <source>
        <dbReference type="ARBA" id="ARBA00030172"/>
    </source>
</evidence>
<dbReference type="GO" id="GO:0016628">
    <property type="term" value="F:oxidoreductase activity, acting on the CH-CH group of donors, NAD or NADP as acceptor"/>
    <property type="evidence" value="ECO:0007669"/>
    <property type="project" value="InterPro"/>
</dbReference>